<accession>A0A5S6RCY8</accession>
<protein>
    <recommendedName>
        <fullName evidence="1">Reverse transcriptase zinc-binding domain-containing protein</fullName>
    </recommendedName>
</protein>
<sequence length="214" mass="24711">MALTRMEVTGKAATTIQIGGGAKAKFWESAWLQERRLKDVAPLVHLASRKKSRTLKHAALADQWLHDLALPTNEGWTTDLIDQLITVWSAVRNVHFTEHEDQITWKLNNHGEYTAASAYKVQLLGTTLSNFDTLIWRPWAPHKCKTFAWLILQNRVWTSDRLATRGLPNGSTCPLYRQTQETALHLLTEYRYTRRIWNEIAQWTCNDHCPSKTF</sequence>
<evidence type="ECO:0000313" key="2">
    <source>
        <dbReference type="EMBL" id="AAK98668.1"/>
    </source>
</evidence>
<evidence type="ECO:0000313" key="3">
    <source>
        <dbReference type="Proteomes" id="UP000000763"/>
    </source>
</evidence>
<reference evidence="3" key="1">
    <citation type="journal article" date="2005" name="Nature">
        <title>The map-based sequence of the rice genome.</title>
        <authorList>
            <consortium name="International rice genome sequencing project (IRGSP)"/>
            <person name="Matsumoto T."/>
            <person name="Wu J."/>
            <person name="Kanamori H."/>
            <person name="Katayose Y."/>
            <person name="Fujisawa M."/>
            <person name="Namiki N."/>
            <person name="Mizuno H."/>
            <person name="Yamamoto K."/>
            <person name="Antonio B.A."/>
            <person name="Baba T."/>
            <person name="Sakata K."/>
            <person name="Nagamura Y."/>
            <person name="Aoki H."/>
            <person name="Arikawa K."/>
            <person name="Arita K."/>
            <person name="Bito T."/>
            <person name="Chiden Y."/>
            <person name="Fujitsuka N."/>
            <person name="Fukunaka R."/>
            <person name="Hamada M."/>
            <person name="Harada C."/>
            <person name="Hayashi A."/>
            <person name="Hijishita S."/>
            <person name="Honda M."/>
            <person name="Hosokawa S."/>
            <person name="Ichikawa Y."/>
            <person name="Idonuma A."/>
            <person name="Iijima M."/>
            <person name="Ikeda M."/>
            <person name="Ikeno M."/>
            <person name="Ito K."/>
            <person name="Ito S."/>
            <person name="Ito T."/>
            <person name="Ito Y."/>
            <person name="Ito Y."/>
            <person name="Iwabuchi A."/>
            <person name="Kamiya K."/>
            <person name="Karasawa W."/>
            <person name="Kurita K."/>
            <person name="Katagiri S."/>
            <person name="Kikuta A."/>
            <person name="Kobayashi H."/>
            <person name="Kobayashi N."/>
            <person name="Machita K."/>
            <person name="Maehara T."/>
            <person name="Masukawa M."/>
            <person name="Mizubayashi T."/>
            <person name="Mukai Y."/>
            <person name="Nagasaki H."/>
            <person name="Nagata Y."/>
            <person name="Naito S."/>
            <person name="Nakashima M."/>
            <person name="Nakama Y."/>
            <person name="Nakamichi Y."/>
            <person name="Nakamura M."/>
            <person name="Meguro A."/>
            <person name="Negishi M."/>
            <person name="Ohta I."/>
            <person name="Ohta T."/>
            <person name="Okamoto M."/>
            <person name="Ono N."/>
            <person name="Saji S."/>
            <person name="Sakaguchi M."/>
            <person name="Sakai K."/>
            <person name="Shibata M."/>
            <person name="Shimokawa T."/>
            <person name="Song J."/>
            <person name="Takazaki Y."/>
            <person name="Terasawa K."/>
            <person name="Tsugane M."/>
            <person name="Tsuji K."/>
            <person name="Ueda S."/>
            <person name="Waki K."/>
            <person name="Yamagata H."/>
            <person name="Yamamoto M."/>
            <person name="Yamamoto S."/>
            <person name="Yamane H."/>
            <person name="Yoshiki S."/>
            <person name="Yoshihara R."/>
            <person name="Yukawa K."/>
            <person name="Zhong H."/>
            <person name="Yano M."/>
            <person name="Yuan Q."/>
            <person name="Ouyang S."/>
            <person name="Liu J."/>
            <person name="Jones K.M."/>
            <person name="Gansberger K."/>
            <person name="Moffat K."/>
            <person name="Hill J."/>
            <person name="Bera J."/>
            <person name="Fadrosh D."/>
            <person name="Jin S."/>
            <person name="Johri S."/>
            <person name="Kim M."/>
            <person name="Overton L."/>
            <person name="Reardon M."/>
            <person name="Tsitrin T."/>
            <person name="Vuong H."/>
            <person name="Weaver B."/>
            <person name="Ciecko A."/>
            <person name="Tallon L."/>
            <person name="Jackson J."/>
            <person name="Pai G."/>
            <person name="Aken S.V."/>
            <person name="Utterback T."/>
            <person name="Reidmuller S."/>
            <person name="Feldblyum T."/>
            <person name="Hsiao J."/>
            <person name="Zismann V."/>
            <person name="Iobst S."/>
            <person name="de Vazeille A.R."/>
            <person name="Buell C.R."/>
            <person name="Ying K."/>
            <person name="Li Y."/>
            <person name="Lu T."/>
            <person name="Huang Y."/>
            <person name="Zhao Q."/>
            <person name="Feng Q."/>
            <person name="Zhang L."/>
            <person name="Zhu J."/>
            <person name="Weng Q."/>
            <person name="Mu J."/>
            <person name="Lu Y."/>
            <person name="Fan D."/>
            <person name="Liu Y."/>
            <person name="Guan J."/>
            <person name="Zhang Y."/>
            <person name="Yu S."/>
            <person name="Liu X."/>
            <person name="Zhang Y."/>
            <person name="Hong G."/>
            <person name="Han B."/>
            <person name="Choisne N."/>
            <person name="Demange N."/>
            <person name="Orjeda G."/>
            <person name="Samain S."/>
            <person name="Cattolico L."/>
            <person name="Pelletier E."/>
            <person name="Couloux A."/>
            <person name="Segurens B."/>
            <person name="Wincker P."/>
            <person name="D'Hont A."/>
            <person name="Scarpelli C."/>
            <person name="Weissenbach J."/>
            <person name="Salanoubat M."/>
            <person name="Quetier F."/>
            <person name="Yu Y."/>
            <person name="Kim H.R."/>
            <person name="Rambo T."/>
            <person name="Currie J."/>
            <person name="Collura K."/>
            <person name="Luo M."/>
            <person name="Yang T."/>
            <person name="Ammiraju J.S.S."/>
            <person name="Engler F."/>
            <person name="Soderlund C."/>
            <person name="Wing R.A."/>
            <person name="Palmer L.E."/>
            <person name="de la Bastide M."/>
            <person name="Spiegel L."/>
            <person name="Nascimento L."/>
            <person name="Zutavern T."/>
            <person name="O'Shaughnessy A."/>
            <person name="Dike S."/>
            <person name="Dedhia N."/>
            <person name="Preston R."/>
            <person name="Balija V."/>
            <person name="McCombie W.R."/>
            <person name="Chow T."/>
            <person name="Chen H."/>
            <person name="Chung M."/>
            <person name="Chen C."/>
            <person name="Shaw J."/>
            <person name="Wu H."/>
            <person name="Hsiao K."/>
            <person name="Chao Y."/>
            <person name="Chu M."/>
            <person name="Cheng C."/>
            <person name="Hour A."/>
            <person name="Lee P."/>
            <person name="Lin S."/>
            <person name="Lin Y."/>
            <person name="Liou J."/>
            <person name="Liu S."/>
            <person name="Hsing Y."/>
            <person name="Raghuvanshi S."/>
            <person name="Mohanty A."/>
            <person name="Bharti A.K."/>
            <person name="Gaur A."/>
            <person name="Gupta V."/>
            <person name="Kumar D."/>
            <person name="Ravi V."/>
            <person name="Vij S."/>
            <person name="Kapur A."/>
            <person name="Khurana P."/>
            <person name="Khurana P."/>
            <person name="Khurana J.P."/>
            <person name="Tyagi A.K."/>
            <person name="Gaikwad K."/>
            <person name="Singh A."/>
            <person name="Dalal V."/>
            <person name="Srivastava S."/>
            <person name="Dixit A."/>
            <person name="Pal A.K."/>
            <person name="Ghazi I.A."/>
            <person name="Yadav M."/>
            <person name="Pandit A."/>
            <person name="Bhargava A."/>
            <person name="Sureshbabu K."/>
            <person name="Batra K."/>
            <person name="Sharma T.R."/>
            <person name="Mohapatra T."/>
            <person name="Singh N.K."/>
            <person name="Messing J."/>
            <person name="Nelson A.B."/>
            <person name="Fuks G."/>
            <person name="Kavchok S."/>
            <person name="Keizer G."/>
            <person name="Linton E."/>
            <person name="Llaca V."/>
            <person name="Song R."/>
            <person name="Tanyolac B."/>
            <person name="Young S."/>
            <person name="Ho-Il K."/>
            <person name="Hahn J.H."/>
            <person name="Sangsakoo G."/>
            <person name="Vanavichit A."/>
            <person name="de Mattos Luiz.A.T."/>
            <person name="Zimmer P.D."/>
            <person name="Malone G."/>
            <person name="Dellagostin O."/>
            <person name="de Oliveira A.C."/>
            <person name="Bevan M."/>
            <person name="Bancroft I."/>
            <person name="Minx P."/>
            <person name="Cordum H."/>
            <person name="Wilson R."/>
            <person name="Cheng Z."/>
            <person name="Jin W."/>
            <person name="Jiang J."/>
            <person name="Leong S.A."/>
            <person name="Iwama H."/>
            <person name="Gojobori T."/>
            <person name="Itoh T."/>
            <person name="Niimura Y."/>
            <person name="Fujii Y."/>
            <person name="Habara T."/>
            <person name="Sakai H."/>
            <person name="Sato Y."/>
            <person name="Wilson G."/>
            <person name="Kumar K."/>
            <person name="McCouch S."/>
            <person name="Juretic N."/>
            <person name="Hoen D."/>
            <person name="Wright S."/>
            <person name="Bruskiewich R."/>
            <person name="Bureau T."/>
            <person name="Miyao A."/>
            <person name="Hirochika H."/>
            <person name="Nishikawa T."/>
            <person name="Kadowaki K."/>
            <person name="Sugiura M."/>
            <person name="Burr B."/>
            <person name="Sasaki T."/>
        </authorList>
    </citation>
    <scope>NUCLEOTIDE SEQUENCE [LARGE SCALE GENOMIC DNA]</scope>
    <source>
        <strain evidence="3">cv. Nipponbare</strain>
    </source>
</reference>
<dbReference type="AlphaFoldDB" id="A0A5S6RCY8"/>
<gene>
    <name evidence="2" type="primary">OSJNBa0060A14.2</name>
</gene>
<reference evidence="3" key="2">
    <citation type="journal article" date="2008" name="Nucleic Acids Res.">
        <title>The rice annotation project database (RAP-DB): 2008 update.</title>
        <authorList>
            <consortium name="The rice annotation project (RAP)"/>
        </authorList>
    </citation>
    <scope>GENOME REANNOTATION</scope>
    <source>
        <strain evidence="3">cv. Nipponbare</strain>
    </source>
</reference>
<feature type="domain" description="Reverse transcriptase zinc-binding" evidence="1">
    <location>
        <begin position="113"/>
        <end position="197"/>
    </location>
</feature>
<dbReference type="InterPro" id="IPR026960">
    <property type="entry name" value="RVT-Znf"/>
</dbReference>
<name>A0A5S6RCY8_ORYSJ</name>
<dbReference type="EMBL" id="AC021893">
    <property type="protein sequence ID" value="AAK98668.1"/>
    <property type="molecule type" value="Genomic_DNA"/>
</dbReference>
<organism evidence="2 3">
    <name type="scientific">Oryza sativa subsp. japonica</name>
    <name type="common">Rice</name>
    <dbReference type="NCBI Taxonomy" id="39947"/>
    <lineage>
        <taxon>Eukaryota</taxon>
        <taxon>Viridiplantae</taxon>
        <taxon>Streptophyta</taxon>
        <taxon>Embryophyta</taxon>
        <taxon>Tracheophyta</taxon>
        <taxon>Spermatophyta</taxon>
        <taxon>Magnoliopsida</taxon>
        <taxon>Liliopsida</taxon>
        <taxon>Poales</taxon>
        <taxon>Poaceae</taxon>
        <taxon>BOP clade</taxon>
        <taxon>Oryzoideae</taxon>
        <taxon>Oryzeae</taxon>
        <taxon>Oryzinae</taxon>
        <taxon>Oryza</taxon>
        <taxon>Oryza sativa</taxon>
    </lineage>
</organism>
<dbReference type="Proteomes" id="UP000000763">
    <property type="component" value="Chromosome 10"/>
</dbReference>
<dbReference type="Pfam" id="PF13966">
    <property type="entry name" value="zf-RVT"/>
    <property type="match status" value="1"/>
</dbReference>
<proteinExistence type="predicted"/>
<evidence type="ECO:0000259" key="1">
    <source>
        <dbReference type="Pfam" id="PF13966"/>
    </source>
</evidence>